<feature type="region of interest" description="Disordered" evidence="12">
    <location>
        <begin position="568"/>
        <end position="587"/>
    </location>
</feature>
<evidence type="ECO:0000256" key="11">
    <source>
        <dbReference type="ARBA" id="ARBA00023329"/>
    </source>
</evidence>
<accession>A0A3B5M7M3</accession>
<feature type="compositionally biased region" description="Polar residues" evidence="12">
    <location>
        <begin position="437"/>
        <end position="450"/>
    </location>
</feature>
<feature type="compositionally biased region" description="Polar residues" evidence="12">
    <location>
        <begin position="1310"/>
        <end position="1329"/>
    </location>
</feature>
<dbReference type="SUPFAM" id="SSF50156">
    <property type="entry name" value="PDZ domain-like"/>
    <property type="match status" value="1"/>
</dbReference>
<organism evidence="16 17">
    <name type="scientific">Xiphophorus couchianus</name>
    <name type="common">Monterrey platyfish</name>
    <dbReference type="NCBI Taxonomy" id="32473"/>
    <lineage>
        <taxon>Eukaryota</taxon>
        <taxon>Metazoa</taxon>
        <taxon>Chordata</taxon>
        <taxon>Craniata</taxon>
        <taxon>Vertebrata</taxon>
        <taxon>Euteleostomi</taxon>
        <taxon>Actinopterygii</taxon>
        <taxon>Neopterygii</taxon>
        <taxon>Teleostei</taxon>
        <taxon>Neoteleostei</taxon>
        <taxon>Acanthomorphata</taxon>
        <taxon>Ovalentaria</taxon>
        <taxon>Atherinomorphae</taxon>
        <taxon>Cyprinodontiformes</taxon>
        <taxon>Poeciliidae</taxon>
        <taxon>Poeciliinae</taxon>
        <taxon>Xiphophorus</taxon>
    </lineage>
</organism>
<keyword evidence="6" id="KW-0963">Cytoplasm</keyword>
<dbReference type="SUPFAM" id="SSF50729">
    <property type="entry name" value="PH domain-like"/>
    <property type="match status" value="1"/>
</dbReference>
<feature type="compositionally biased region" description="Basic and acidic residues" evidence="12">
    <location>
        <begin position="1394"/>
        <end position="1404"/>
    </location>
</feature>
<dbReference type="GO" id="GO:0000139">
    <property type="term" value="C:Golgi membrane"/>
    <property type="evidence" value="ECO:0007669"/>
    <property type="project" value="UniProtKB-SubCell"/>
</dbReference>
<keyword evidence="5" id="KW-0343">GTPase activation</keyword>
<feature type="domain" description="Rho-GAP" evidence="15">
    <location>
        <begin position="946"/>
        <end position="1139"/>
    </location>
</feature>
<evidence type="ECO:0000256" key="10">
    <source>
        <dbReference type="ARBA" id="ARBA00023212"/>
    </source>
</evidence>
<feature type="compositionally biased region" description="Basic and acidic residues" evidence="12">
    <location>
        <begin position="899"/>
        <end position="921"/>
    </location>
</feature>
<feature type="compositionally biased region" description="Low complexity" evidence="12">
    <location>
        <begin position="269"/>
        <end position="280"/>
    </location>
</feature>
<dbReference type="PROSITE" id="PS50003">
    <property type="entry name" value="PH_DOMAIN"/>
    <property type="match status" value="1"/>
</dbReference>
<dbReference type="InterPro" id="IPR001478">
    <property type="entry name" value="PDZ"/>
</dbReference>
<dbReference type="PANTHER" id="PTHR23175:SF16">
    <property type="entry name" value="RHO GTPASE-ACTIVATING PROTEIN 21"/>
    <property type="match status" value="1"/>
</dbReference>
<dbReference type="GO" id="GO:0007165">
    <property type="term" value="P:signal transduction"/>
    <property type="evidence" value="ECO:0007669"/>
    <property type="project" value="InterPro"/>
</dbReference>
<keyword evidence="11" id="KW-0968">Cytoplasmic vesicle</keyword>
<dbReference type="Proteomes" id="UP000261380">
    <property type="component" value="Unplaced"/>
</dbReference>
<feature type="compositionally biased region" description="Low complexity" evidence="12">
    <location>
        <begin position="1288"/>
        <end position="1297"/>
    </location>
</feature>
<dbReference type="PROSITE" id="PS50238">
    <property type="entry name" value="RHOGAP"/>
    <property type="match status" value="1"/>
</dbReference>
<evidence type="ECO:0000256" key="6">
    <source>
        <dbReference type="ARBA" id="ARBA00022490"/>
    </source>
</evidence>
<keyword evidence="10" id="KW-0206">Cytoskeleton</keyword>
<dbReference type="InterPro" id="IPR036034">
    <property type="entry name" value="PDZ_sf"/>
</dbReference>
<dbReference type="GO" id="GO:0030659">
    <property type="term" value="C:cytoplasmic vesicle membrane"/>
    <property type="evidence" value="ECO:0007669"/>
    <property type="project" value="UniProtKB-SubCell"/>
</dbReference>
<feature type="region of interest" description="Disordered" evidence="12">
    <location>
        <begin position="1617"/>
        <end position="1677"/>
    </location>
</feature>
<dbReference type="InterPro" id="IPR001849">
    <property type="entry name" value="PH_domain"/>
</dbReference>
<evidence type="ECO:0000256" key="7">
    <source>
        <dbReference type="ARBA" id="ARBA00022949"/>
    </source>
</evidence>
<dbReference type="Pfam" id="PF00169">
    <property type="entry name" value="PH"/>
    <property type="match status" value="1"/>
</dbReference>
<feature type="compositionally biased region" description="Basic and acidic residues" evidence="12">
    <location>
        <begin position="228"/>
        <end position="243"/>
    </location>
</feature>
<dbReference type="PANTHER" id="PTHR23175">
    <property type="entry name" value="PDZ DOMAIN-CONTAINING PROTEIN"/>
    <property type="match status" value="1"/>
</dbReference>
<feature type="domain" description="PDZ" evidence="14">
    <location>
        <begin position="48"/>
        <end position="138"/>
    </location>
</feature>
<dbReference type="SUPFAM" id="SSF48350">
    <property type="entry name" value="GTPase activation domain, GAP"/>
    <property type="match status" value="1"/>
</dbReference>
<dbReference type="Gene3D" id="1.20.5.220">
    <property type="match status" value="1"/>
</dbReference>
<keyword evidence="9" id="KW-0472">Membrane</keyword>
<feature type="region of interest" description="Disordered" evidence="12">
    <location>
        <begin position="1377"/>
        <end position="1450"/>
    </location>
</feature>
<evidence type="ECO:0000256" key="5">
    <source>
        <dbReference type="ARBA" id="ARBA00022468"/>
    </source>
</evidence>
<feature type="region of interest" description="Disordered" evidence="12">
    <location>
        <begin position="1155"/>
        <end position="1203"/>
    </location>
</feature>
<feature type="region of interest" description="Disordered" evidence="12">
    <location>
        <begin position="593"/>
        <end position="615"/>
    </location>
</feature>
<feature type="compositionally biased region" description="Basic and acidic residues" evidence="12">
    <location>
        <begin position="409"/>
        <end position="426"/>
    </location>
</feature>
<feature type="region of interest" description="Disordered" evidence="12">
    <location>
        <begin position="1465"/>
        <end position="1521"/>
    </location>
</feature>
<feature type="region of interest" description="Disordered" evidence="12">
    <location>
        <begin position="884"/>
        <end position="938"/>
    </location>
</feature>
<dbReference type="PROSITE" id="PS50106">
    <property type="entry name" value="PDZ"/>
    <property type="match status" value="1"/>
</dbReference>
<dbReference type="InterPro" id="IPR041489">
    <property type="entry name" value="PDZ_6"/>
</dbReference>
<gene>
    <name evidence="16" type="primary">ARHGAP21</name>
</gene>
<dbReference type="GO" id="GO:0070161">
    <property type="term" value="C:anchoring junction"/>
    <property type="evidence" value="ECO:0007669"/>
    <property type="project" value="UniProtKB-SubCell"/>
</dbReference>
<dbReference type="FunFam" id="2.30.42.10:FF:000066">
    <property type="entry name" value="Rho GTPase activating protein 21"/>
    <property type="match status" value="1"/>
</dbReference>
<dbReference type="InterPro" id="IPR001605">
    <property type="entry name" value="PH_dom-spectrin-type"/>
</dbReference>
<dbReference type="InterPro" id="IPR008936">
    <property type="entry name" value="Rho_GTPase_activation_prot"/>
</dbReference>
<dbReference type="PRINTS" id="PR00683">
    <property type="entry name" value="SPECTRINPH"/>
</dbReference>
<feature type="region of interest" description="Disordered" evidence="12">
    <location>
        <begin position="177"/>
        <end position="257"/>
    </location>
</feature>
<feature type="compositionally biased region" description="Low complexity" evidence="12">
    <location>
        <begin position="524"/>
        <end position="540"/>
    </location>
</feature>
<dbReference type="Gene3D" id="2.30.29.30">
    <property type="entry name" value="Pleckstrin-homology domain (PH domain)/Phosphotyrosine-binding domain (PTB)"/>
    <property type="match status" value="1"/>
</dbReference>
<reference evidence="16" key="1">
    <citation type="submission" date="2025-08" db="UniProtKB">
        <authorList>
            <consortium name="Ensembl"/>
        </authorList>
    </citation>
    <scope>IDENTIFICATION</scope>
</reference>
<proteinExistence type="predicted"/>
<dbReference type="Pfam" id="PF00620">
    <property type="entry name" value="RhoGAP"/>
    <property type="match status" value="1"/>
</dbReference>
<feature type="compositionally biased region" description="Low complexity" evidence="12">
    <location>
        <begin position="1188"/>
        <end position="1201"/>
    </location>
</feature>
<evidence type="ECO:0000259" key="13">
    <source>
        <dbReference type="PROSITE" id="PS50003"/>
    </source>
</evidence>
<dbReference type="SMART" id="SM00228">
    <property type="entry name" value="PDZ"/>
    <property type="match status" value="1"/>
</dbReference>
<evidence type="ECO:0000256" key="8">
    <source>
        <dbReference type="ARBA" id="ARBA00023034"/>
    </source>
</evidence>
<dbReference type="CDD" id="cd06756">
    <property type="entry name" value="PDZ_ARHGAP21_23-like"/>
    <property type="match status" value="1"/>
</dbReference>
<feature type="region of interest" description="Disordered" evidence="12">
    <location>
        <begin position="337"/>
        <end position="450"/>
    </location>
</feature>
<protein>
    <submittedName>
        <fullName evidence="16">Rho GTPase activating protein 21</fullName>
    </submittedName>
</protein>
<feature type="region of interest" description="Disordered" evidence="12">
    <location>
        <begin position="1218"/>
        <end position="1338"/>
    </location>
</feature>
<keyword evidence="7" id="KW-0965">Cell junction</keyword>
<feature type="compositionally biased region" description="Low complexity" evidence="12">
    <location>
        <begin position="1502"/>
        <end position="1511"/>
    </location>
</feature>
<dbReference type="GO" id="GO:0005543">
    <property type="term" value="F:phospholipid binding"/>
    <property type="evidence" value="ECO:0007669"/>
    <property type="project" value="InterPro"/>
</dbReference>
<keyword evidence="17" id="KW-1185">Reference proteome</keyword>
<dbReference type="InterPro" id="IPR011993">
    <property type="entry name" value="PH-like_dom_sf"/>
</dbReference>
<dbReference type="Pfam" id="PF17820">
    <property type="entry name" value="PDZ_6"/>
    <property type="match status" value="1"/>
</dbReference>
<dbReference type="SMART" id="SM00324">
    <property type="entry name" value="RhoGAP"/>
    <property type="match status" value="1"/>
</dbReference>
<feature type="region of interest" description="Disordered" evidence="12">
    <location>
        <begin position="1539"/>
        <end position="1563"/>
    </location>
</feature>
<evidence type="ECO:0000256" key="9">
    <source>
        <dbReference type="ARBA" id="ARBA00023136"/>
    </source>
</evidence>
<dbReference type="CDD" id="cd04395">
    <property type="entry name" value="RhoGAP_ARHGAP21"/>
    <property type="match status" value="1"/>
</dbReference>
<feature type="domain" description="PH" evidence="13">
    <location>
        <begin position="731"/>
        <end position="835"/>
    </location>
</feature>
<evidence type="ECO:0000313" key="16">
    <source>
        <dbReference type="Ensembl" id="ENSXCOP00000020273.1"/>
    </source>
</evidence>
<evidence type="ECO:0000256" key="3">
    <source>
        <dbReference type="ARBA" id="ARBA00004284"/>
    </source>
</evidence>
<feature type="compositionally biased region" description="Basic and acidic residues" evidence="12">
    <location>
        <begin position="1257"/>
        <end position="1272"/>
    </location>
</feature>
<dbReference type="GO" id="GO:0005096">
    <property type="term" value="F:GTPase activator activity"/>
    <property type="evidence" value="ECO:0007669"/>
    <property type="project" value="UniProtKB-KW"/>
</dbReference>
<dbReference type="Ensembl" id="ENSXCOT00000020521.1">
    <property type="protein sequence ID" value="ENSXCOP00000020273.1"/>
    <property type="gene ID" value="ENSXCOG00000015192.1"/>
</dbReference>
<feature type="region of interest" description="Disordered" evidence="12">
    <location>
        <begin position="17"/>
        <end position="45"/>
    </location>
</feature>
<dbReference type="GeneTree" id="ENSGT00940000155406"/>
<sequence length="1689" mass="186015">MTLKYINISATKRKIIAKQKDGRDQSETSATVTPGAEEEPFSWPGPKTLRLRRTSQGFGFTLRHFIVYPPESAFHNSLKDDENGSRGRQRNRLEPMDTIFVKQVKEGGPAHGAGLCTGDRLVKVNGESIIGKTYSQVIAYSQDAYLKGNEAYSGNAQNIPEPPPICYPRIELKTAAMAQPSDPGPARRPAPTDNSSRPEVPSVRNDGTRTPAGPVDRGSRLAQAGPSHRTEENRYRSPADRPRPLATGCPPYPETFSPLVRAPLAATSTDTFSTTTSPTANHCSPSPPAPTTSPHQNIDWRTYTTYKDYIDAKRLHTYGCRTIQERLDSLRAAANSAYAPKAAAPSQVRRRSASNERGVDPTAPPPLRSASHERLGGPPDRTSRHWPRSTSQDALPFPGAARVAKPRARSCDHISHKMEDKQETNRRSLPPPKPEQRLSNSPDVTKGTTDSALAVRADGLIMRPSRLPVKNSLCDLSPTSSAIKTTEPLRDQRANAMGNHLGFSPLNLELRGRADSLKTENRSESGLAARSSSCSSAASRLPTLRPMKSEVLTISSTTTVAQKPVVKETPARTNGGLSEGVEGPDATVVVLRRDKTAGGARARPPSYVNDRQREVKSPPLLKAGSADAAMCWASNETLLRRLGDMRHKSGSSNLNDSLDSIPFIGEAAAKTVRLQQELPVRDADLSARPNQIDTTHQKPVLLIGCSGPAGNTHLTCCSYVDSNSQLFWVHHEVNVFPLQRVGGGNRQWKQMYAVLRGHYLCLYKDKKEGQAHASCQTIEEPLQISIKACLIDISYSDTKRKNVLRLTTSDCEYLFQAEDREDMLAWIRVIQESSNLDEEDAAFTSHDLISRRIKEYNTLMSPTGSKTEPSPRASRQSLSIRQTLLGGKGETKATSPHSPKTEQERKGSHKDDTSPPKDKGTWRKGIPGLMRKPFEKKPSPGVTFGVRLDDCPPAQTNKFVPLIVEVCCKLVEDRGLEYTGIYRVPGNNAAISNMQEELNNKGMGDIDIQDDKWRDLNVISSLLKSFFRKLPEPLFTNDGYADFIEANRIEDPVERLKVLKRLLHELPDHHYETLKFLSAHLKTVAENSEKNKMEPRNLAIVFGPTLVRTTDDNMTHMVTHMPDQYKIVETLIQNYDWFFTDDGNGEPVTVSHKESAIESQPVPNIDHLLTNIGRTGTSQGDVSDSPTSDSAKSKGSWGSGKDQCSRDLLVSSIFAAASRKRGRSREKPQPSSSDDDLDAVFPRKEAPSGQKQNHHPLQGDKPRAEERKENGRTIHRSSLFQKEKTPPRRASPSPIISDQTAAQRKISLSDPLSQLEENTSDLGTMSSGASVPRSRPKKWTGGGFLDLPASAGAEVSSITSDYSTTSSITFLTGAESGVLSPELQGGEEADDERSELISEGRPMETDSEGEFPVFAPGGGSGQSTPRPTQSQEKPIAGAQKQEARRLFPTQRMIECDTLSRRWSLRHKTDSDSSVEGAAGTEGRAESSSRLSRVLEVMKKGRSSSSISSSSRSESERPEPAWHLKITERLRFRIRSSADDMFATKSQTPDARSKKKNIRRRHTLGGQRDFANLAVINDWREQGGVDQTADLSALDRLKPRCSSQDLSFRDWITHERLRGSEPSAEVAPKAEPEDDHPEAPEKSEKPPLATAEQVNGSGMRDTNKTAPTSDAHPYKLSGAQVTRSRFYQYL</sequence>
<feature type="region of interest" description="Disordered" evidence="12">
    <location>
        <begin position="516"/>
        <end position="542"/>
    </location>
</feature>
<dbReference type="SMART" id="SM00233">
    <property type="entry name" value="PH"/>
    <property type="match status" value="1"/>
</dbReference>
<name>A0A3B5M7M3_9TELE</name>
<dbReference type="Gene3D" id="1.10.555.10">
    <property type="entry name" value="Rho GTPase activation protein"/>
    <property type="match status" value="1"/>
</dbReference>
<evidence type="ECO:0000256" key="4">
    <source>
        <dbReference type="ARBA" id="ARBA00004395"/>
    </source>
</evidence>
<evidence type="ECO:0000256" key="12">
    <source>
        <dbReference type="SAM" id="MobiDB-lite"/>
    </source>
</evidence>
<dbReference type="GO" id="GO:0005856">
    <property type="term" value="C:cytoskeleton"/>
    <property type="evidence" value="ECO:0007669"/>
    <property type="project" value="UniProtKB-SubCell"/>
</dbReference>
<evidence type="ECO:0000313" key="17">
    <source>
        <dbReference type="Proteomes" id="UP000261380"/>
    </source>
</evidence>
<evidence type="ECO:0000259" key="14">
    <source>
        <dbReference type="PROSITE" id="PS50106"/>
    </source>
</evidence>
<reference evidence="16" key="2">
    <citation type="submission" date="2025-09" db="UniProtKB">
        <authorList>
            <consortium name="Ensembl"/>
        </authorList>
    </citation>
    <scope>IDENTIFICATION</scope>
</reference>
<feature type="compositionally biased region" description="Polar residues" evidence="12">
    <location>
        <begin position="1172"/>
        <end position="1187"/>
    </location>
</feature>
<dbReference type="InterPro" id="IPR000198">
    <property type="entry name" value="RhoGAP_dom"/>
</dbReference>
<evidence type="ECO:0000259" key="15">
    <source>
        <dbReference type="PROSITE" id="PS50238"/>
    </source>
</evidence>
<comment type="subcellular location">
    <subcellularLocation>
        <location evidence="2">Cell junction</location>
    </subcellularLocation>
    <subcellularLocation>
        <location evidence="1">Cytoplasm</location>
        <location evidence="1">Cytoskeleton</location>
    </subcellularLocation>
    <subcellularLocation>
        <location evidence="3">Cytoplasmic vesicle membrane</location>
        <topology evidence="3">Peripheral membrane protein</topology>
    </subcellularLocation>
    <subcellularLocation>
        <location evidence="4">Golgi apparatus membrane</location>
        <topology evidence="4">Peripheral membrane protein</topology>
    </subcellularLocation>
</comment>
<feature type="region of interest" description="Disordered" evidence="12">
    <location>
        <begin position="269"/>
        <end position="297"/>
    </location>
</feature>
<keyword evidence="8" id="KW-0333">Golgi apparatus</keyword>
<dbReference type="FunFam" id="1.10.555.10:FF:000014">
    <property type="entry name" value="Rho GTPase activating protein 21"/>
    <property type="match status" value="1"/>
</dbReference>
<evidence type="ECO:0000256" key="1">
    <source>
        <dbReference type="ARBA" id="ARBA00004245"/>
    </source>
</evidence>
<dbReference type="CDD" id="cd01253">
    <property type="entry name" value="PH_ARHGAP21-like"/>
    <property type="match status" value="1"/>
</dbReference>
<feature type="compositionally biased region" description="Basic and acidic residues" evidence="12">
    <location>
        <begin position="1512"/>
        <end position="1521"/>
    </location>
</feature>
<feature type="compositionally biased region" description="Basic residues" evidence="12">
    <location>
        <begin position="1552"/>
        <end position="1562"/>
    </location>
</feature>
<evidence type="ECO:0000256" key="2">
    <source>
        <dbReference type="ARBA" id="ARBA00004282"/>
    </source>
</evidence>
<feature type="compositionally biased region" description="Polar residues" evidence="12">
    <location>
        <begin position="1422"/>
        <end position="1432"/>
    </location>
</feature>
<dbReference type="Gene3D" id="2.30.42.10">
    <property type="match status" value="1"/>
</dbReference>